<comment type="similarity">
    <text evidence="1">Belongs to the SCO1/2 family.</text>
</comment>
<feature type="binding site" evidence="3">
    <location>
        <position position="82"/>
    </location>
    <ligand>
        <name>Cu cation</name>
        <dbReference type="ChEBI" id="CHEBI:23378"/>
    </ligand>
</feature>
<keyword evidence="7" id="KW-1185">Reference proteome</keyword>
<dbReference type="AlphaFoldDB" id="A0A1M5FDM3"/>
<dbReference type="STRING" id="634436.SAMN05216361_0798"/>
<feature type="disulfide bond" description="Redox-active" evidence="4">
    <location>
        <begin position="78"/>
        <end position="82"/>
    </location>
</feature>
<feature type="binding site" evidence="3">
    <location>
        <position position="78"/>
    </location>
    <ligand>
        <name>Cu cation</name>
        <dbReference type="ChEBI" id="CHEBI:23378"/>
    </ligand>
</feature>
<evidence type="ECO:0000256" key="1">
    <source>
        <dbReference type="ARBA" id="ARBA00010996"/>
    </source>
</evidence>
<accession>A0A1M5FDM3</accession>
<feature type="domain" description="Thioredoxin" evidence="5">
    <location>
        <begin position="40"/>
        <end position="209"/>
    </location>
</feature>
<dbReference type="GO" id="GO:0046872">
    <property type="term" value="F:metal ion binding"/>
    <property type="evidence" value="ECO:0007669"/>
    <property type="project" value="UniProtKB-KW"/>
</dbReference>
<evidence type="ECO:0000256" key="3">
    <source>
        <dbReference type="PIRSR" id="PIRSR603782-1"/>
    </source>
</evidence>
<dbReference type="EMBL" id="FQWD01000001">
    <property type="protein sequence ID" value="SHF89635.1"/>
    <property type="molecule type" value="Genomic_DNA"/>
</dbReference>
<dbReference type="InterPro" id="IPR003782">
    <property type="entry name" value="SCO1/SenC"/>
</dbReference>
<dbReference type="Proteomes" id="UP000184520">
    <property type="component" value="Unassembled WGS sequence"/>
</dbReference>
<dbReference type="SUPFAM" id="SSF52833">
    <property type="entry name" value="Thioredoxin-like"/>
    <property type="match status" value="1"/>
</dbReference>
<proteinExistence type="inferred from homology"/>
<name>A0A1M5FDM3_9ALTE</name>
<dbReference type="PANTHER" id="PTHR12151:SF25">
    <property type="entry name" value="LINALOOL DEHYDRATASE_ISOMERASE DOMAIN-CONTAINING PROTEIN"/>
    <property type="match status" value="1"/>
</dbReference>
<dbReference type="InterPro" id="IPR036249">
    <property type="entry name" value="Thioredoxin-like_sf"/>
</dbReference>
<keyword evidence="4" id="KW-1015">Disulfide bond</keyword>
<feature type="binding site" evidence="3">
    <location>
        <position position="169"/>
    </location>
    <ligand>
        <name>Cu cation</name>
        <dbReference type="ChEBI" id="CHEBI:23378"/>
    </ligand>
</feature>
<keyword evidence="2 3" id="KW-0186">Copper</keyword>
<evidence type="ECO:0000313" key="6">
    <source>
        <dbReference type="EMBL" id="SHF89635.1"/>
    </source>
</evidence>
<protein>
    <submittedName>
        <fullName evidence="6">Protein SCO1/2</fullName>
    </submittedName>
</protein>
<dbReference type="CDD" id="cd02968">
    <property type="entry name" value="SCO"/>
    <property type="match status" value="1"/>
</dbReference>
<dbReference type="Pfam" id="PF02630">
    <property type="entry name" value="SCO1-SenC"/>
    <property type="match status" value="1"/>
</dbReference>
<reference evidence="7" key="1">
    <citation type="submission" date="2016-11" db="EMBL/GenBank/DDBJ databases">
        <authorList>
            <person name="Varghese N."/>
            <person name="Submissions S."/>
        </authorList>
    </citation>
    <scope>NUCLEOTIDE SEQUENCE [LARGE SCALE GENOMIC DNA]</scope>
    <source>
        <strain evidence="7">CGMCC 1.8995</strain>
    </source>
</reference>
<keyword evidence="3" id="KW-0479">Metal-binding</keyword>
<dbReference type="PANTHER" id="PTHR12151">
    <property type="entry name" value="ELECTRON TRANSPORT PROTIN SCO1/SENC FAMILY MEMBER"/>
    <property type="match status" value="1"/>
</dbReference>
<evidence type="ECO:0000259" key="5">
    <source>
        <dbReference type="PROSITE" id="PS51352"/>
    </source>
</evidence>
<dbReference type="PROSITE" id="PS51352">
    <property type="entry name" value="THIOREDOXIN_2"/>
    <property type="match status" value="1"/>
</dbReference>
<dbReference type="Gene3D" id="3.40.30.10">
    <property type="entry name" value="Glutaredoxin"/>
    <property type="match status" value="1"/>
</dbReference>
<organism evidence="6 7">
    <name type="scientific">Marisediminitalea aggregata</name>
    <dbReference type="NCBI Taxonomy" id="634436"/>
    <lineage>
        <taxon>Bacteria</taxon>
        <taxon>Pseudomonadati</taxon>
        <taxon>Pseudomonadota</taxon>
        <taxon>Gammaproteobacteria</taxon>
        <taxon>Alteromonadales</taxon>
        <taxon>Alteromonadaceae</taxon>
        <taxon>Marisediminitalea</taxon>
    </lineage>
</organism>
<evidence type="ECO:0000313" key="7">
    <source>
        <dbReference type="Proteomes" id="UP000184520"/>
    </source>
</evidence>
<evidence type="ECO:0000256" key="2">
    <source>
        <dbReference type="ARBA" id="ARBA00023008"/>
    </source>
</evidence>
<dbReference type="RefSeq" id="WP_073318069.1">
    <property type="nucleotide sequence ID" value="NZ_FQWD01000001.1"/>
</dbReference>
<dbReference type="InterPro" id="IPR013766">
    <property type="entry name" value="Thioredoxin_domain"/>
</dbReference>
<sequence length="217" mass="23952">MSQKIWIVLAGIVALSAGAFVAVVKPFQPSTPTPEYFQYFPEPRNLADISLVDQTNTSVDNTVFNGRWSLLFLGYTYCPDICPTTMASLGRVYPELKKIGSDNAVQVVFVSVDPNRDTPERLASYVEYFNAEFVALTGEHAQLFPFVRSLGLMYAIAESTDNPNYLVDHSASVVVVDPQGRALGRFKPKYTPGELAVSDSMQIAKDLPLIIGNYKNN</sequence>
<gene>
    <name evidence="6" type="ORF">SAMN05216361_0798</name>
</gene>
<dbReference type="OrthoDB" id="9790194at2"/>
<evidence type="ECO:0000256" key="4">
    <source>
        <dbReference type="PIRSR" id="PIRSR603782-2"/>
    </source>
</evidence>